<feature type="region of interest" description="Disordered" evidence="1">
    <location>
        <begin position="93"/>
        <end position="236"/>
    </location>
</feature>
<dbReference type="Proteomes" id="UP000002872">
    <property type="component" value="Unassembled WGS sequence"/>
</dbReference>
<name>I3EHM3_NEMP3</name>
<reference evidence="2" key="1">
    <citation type="submission" date="2011-01" db="EMBL/GenBank/DDBJ databases">
        <title>The Genome Sequence of Nematocida parisii strain ERTm3.</title>
        <authorList>
            <consortium name="The Broad Institute Genome Sequencing Platform"/>
            <consortium name="The Broad Institute Genome Sequencing Center for Infectious Disease"/>
            <person name="Cuomo C."/>
            <person name="Troemel E."/>
            <person name="Young S.K."/>
            <person name="Zeng Q."/>
            <person name="Gargeya S."/>
            <person name="Fitzgerald M."/>
            <person name="Haas B."/>
            <person name="Abouelleil A."/>
            <person name="Alvarado L."/>
            <person name="Arachchi H.M."/>
            <person name="Berlin A."/>
            <person name="Chapman S.B."/>
            <person name="Gearin G."/>
            <person name="Goldberg J."/>
            <person name="Griggs A."/>
            <person name="Gujja S."/>
            <person name="Hansen M."/>
            <person name="Heiman D."/>
            <person name="Howarth C."/>
            <person name="Larimer J."/>
            <person name="Lui A."/>
            <person name="MacDonald P.J.P."/>
            <person name="McCowen C."/>
            <person name="Montmayeur A."/>
            <person name="Murphy C."/>
            <person name="Neiman D."/>
            <person name="Pearson M."/>
            <person name="Priest M."/>
            <person name="Roberts A."/>
            <person name="Saif S."/>
            <person name="Shea T."/>
            <person name="Sisk P."/>
            <person name="Stolte C."/>
            <person name="Sykes S."/>
            <person name="Wortman J."/>
            <person name="Nusbaum C."/>
            <person name="Birren B."/>
        </authorList>
    </citation>
    <scope>NUCLEOTIDE SEQUENCE</scope>
    <source>
        <strain evidence="2">ERTm3</strain>
    </source>
</reference>
<dbReference type="InParanoid" id="I3EHM3"/>
<protein>
    <submittedName>
        <fullName evidence="2">Uncharacterized protein</fullName>
    </submittedName>
</protein>
<dbReference type="STRING" id="935791.I3EHM3"/>
<dbReference type="OMA" id="WIAKYIS"/>
<proteinExistence type="predicted"/>
<accession>I3EHM3</accession>
<dbReference type="VEuPathDB" id="MicrosporidiaDB:NEQG_01410"/>
<feature type="compositionally biased region" description="Basic and acidic residues" evidence="1">
    <location>
        <begin position="199"/>
        <end position="212"/>
    </location>
</feature>
<sequence>MNKGYNGFVFTTENDTLPRKEKRTSAKTAAAPKGVSKAKSKQIGFTFTFNDEEPALNKKNISSSAPRSTEAKRKILKDAPKIKPGQKKFIFAFEVDKPEKERTAAPSVDSSTSVPVKPKPKRGKRPATKSSGVESHEAGPIVEATSEDALPAEKPLVNISSASSGGRKGRSSAAKGRAGKSRNTAAPVEISPLQSISSQDKDVLDLREKEPPVDMPENVSEKSASIGQPGTEHSPAEKRTVAGLNEMNITPSVIRSIDIDTAANMQNTPVHKSVLDTHKRALYTPHNMAINSEHSSKETVLSARTEPLSEGVHNLSEHSSGVIRKRMSICPGDFMSPVKIRRLSLDVFDKKKCSVFQTRRESLFGYDQIYGGGVSPDDFYRHSNASQPAKTRIKQILLWIAKYISNGHVKIDGLSEENTQKICTMYMRKINELVLLPEHKKPKEDSHIVENAKNMVVSLQEATARHSSEIQKWQEAYHAVRNSYTLSIPLLFSEENTRRMSLHRQSFNGLVSFDATFIDNTPSDIKRIISRNLEVMHSSLNSTRYFMFLSLEYAKKVSGSLLEASHPLDKPRTNALLHVLCRISRKS</sequence>
<feature type="compositionally biased region" description="Low complexity" evidence="1">
    <location>
        <begin position="160"/>
        <end position="176"/>
    </location>
</feature>
<feature type="compositionally biased region" description="Basic residues" evidence="1">
    <location>
        <begin position="118"/>
        <end position="127"/>
    </location>
</feature>
<feature type="compositionally biased region" description="Basic and acidic residues" evidence="1">
    <location>
        <begin position="69"/>
        <end position="80"/>
    </location>
</feature>
<evidence type="ECO:0000313" key="2">
    <source>
        <dbReference type="EMBL" id="EIJ88720.1"/>
    </source>
</evidence>
<dbReference type="HOGENOM" id="CLU_034952_0_0_1"/>
<dbReference type="EMBL" id="GL870878">
    <property type="protein sequence ID" value="EIJ88720.1"/>
    <property type="molecule type" value="Genomic_DNA"/>
</dbReference>
<evidence type="ECO:0000313" key="3">
    <source>
        <dbReference type="Proteomes" id="UP000002872"/>
    </source>
</evidence>
<feature type="region of interest" description="Disordered" evidence="1">
    <location>
        <begin position="1"/>
        <end position="40"/>
    </location>
</feature>
<feature type="region of interest" description="Disordered" evidence="1">
    <location>
        <begin position="54"/>
        <end position="80"/>
    </location>
</feature>
<evidence type="ECO:0000256" key="1">
    <source>
        <dbReference type="SAM" id="MobiDB-lite"/>
    </source>
</evidence>
<feature type="compositionally biased region" description="Basic and acidic residues" evidence="1">
    <location>
        <begin position="94"/>
        <end position="103"/>
    </location>
</feature>
<dbReference type="AlphaFoldDB" id="I3EHM3"/>
<dbReference type="OrthoDB" id="2195946at2759"/>
<organism evidence="2 3">
    <name type="scientific">Nematocida parisii (strain ERTm3)</name>
    <name type="common">Nematode killer fungus</name>
    <dbReference type="NCBI Taxonomy" id="935791"/>
    <lineage>
        <taxon>Eukaryota</taxon>
        <taxon>Fungi</taxon>
        <taxon>Fungi incertae sedis</taxon>
        <taxon>Microsporidia</taxon>
        <taxon>Nematocida</taxon>
    </lineage>
</organism>
<gene>
    <name evidence="2" type="ORF">NEQG_01410</name>
</gene>
<keyword evidence="3" id="KW-1185">Reference proteome</keyword>